<keyword evidence="4" id="KW-0804">Transcription</keyword>
<dbReference type="GO" id="GO:0003700">
    <property type="term" value="F:DNA-binding transcription factor activity"/>
    <property type="evidence" value="ECO:0007669"/>
    <property type="project" value="InterPro"/>
</dbReference>
<dbReference type="InterPro" id="IPR036388">
    <property type="entry name" value="WH-like_DNA-bd_sf"/>
</dbReference>
<evidence type="ECO:0000256" key="2">
    <source>
        <dbReference type="ARBA" id="ARBA00023015"/>
    </source>
</evidence>
<evidence type="ECO:0000313" key="6">
    <source>
        <dbReference type="EMBL" id="SEU10532.1"/>
    </source>
</evidence>
<dbReference type="Pfam" id="PF03466">
    <property type="entry name" value="LysR_substrate"/>
    <property type="match status" value="1"/>
</dbReference>
<evidence type="ECO:0000256" key="1">
    <source>
        <dbReference type="ARBA" id="ARBA00009437"/>
    </source>
</evidence>
<dbReference type="RefSeq" id="WP_074664056.1">
    <property type="nucleotide sequence ID" value="NZ_FOIO01000059.1"/>
</dbReference>
<dbReference type="SUPFAM" id="SSF53850">
    <property type="entry name" value="Periplasmic binding protein-like II"/>
    <property type="match status" value="1"/>
</dbReference>
<keyword evidence="2" id="KW-0805">Transcription regulation</keyword>
<dbReference type="InterPro" id="IPR036390">
    <property type="entry name" value="WH_DNA-bd_sf"/>
</dbReference>
<dbReference type="PROSITE" id="PS50931">
    <property type="entry name" value="HTH_LYSR"/>
    <property type="match status" value="1"/>
</dbReference>
<name>A0A1I0JJS1_9FIRM</name>
<evidence type="ECO:0000256" key="3">
    <source>
        <dbReference type="ARBA" id="ARBA00023125"/>
    </source>
</evidence>
<organism evidence="6 7">
    <name type="scientific">Enterocloster clostridioformis</name>
    <dbReference type="NCBI Taxonomy" id="1531"/>
    <lineage>
        <taxon>Bacteria</taxon>
        <taxon>Bacillati</taxon>
        <taxon>Bacillota</taxon>
        <taxon>Clostridia</taxon>
        <taxon>Lachnospirales</taxon>
        <taxon>Lachnospiraceae</taxon>
        <taxon>Enterocloster</taxon>
    </lineage>
</organism>
<dbReference type="InterPro" id="IPR005119">
    <property type="entry name" value="LysR_subst-bd"/>
</dbReference>
<evidence type="ECO:0000259" key="5">
    <source>
        <dbReference type="PROSITE" id="PS50931"/>
    </source>
</evidence>
<dbReference type="PANTHER" id="PTHR30126:SF5">
    <property type="entry name" value="HTH-TYPE TRANSCRIPTIONAL ACTIVATOR CMPR"/>
    <property type="match status" value="1"/>
</dbReference>
<dbReference type="Gene3D" id="3.40.190.290">
    <property type="match status" value="1"/>
</dbReference>
<feature type="domain" description="HTH lysR-type" evidence="5">
    <location>
        <begin position="1"/>
        <end position="58"/>
    </location>
</feature>
<accession>A0A1I0JJS1</accession>
<dbReference type="AlphaFoldDB" id="A0A1I0JJS1"/>
<dbReference type="SUPFAM" id="SSF46785">
    <property type="entry name" value="Winged helix' DNA-binding domain"/>
    <property type="match status" value="1"/>
</dbReference>
<dbReference type="GO" id="GO:0000976">
    <property type="term" value="F:transcription cis-regulatory region binding"/>
    <property type="evidence" value="ECO:0007669"/>
    <property type="project" value="TreeGrafter"/>
</dbReference>
<dbReference type="CDD" id="cd05466">
    <property type="entry name" value="PBP2_LTTR_substrate"/>
    <property type="match status" value="1"/>
</dbReference>
<reference evidence="6 7" key="1">
    <citation type="submission" date="2016-10" db="EMBL/GenBank/DDBJ databases">
        <authorList>
            <person name="Varghese N."/>
            <person name="Submissions S."/>
        </authorList>
    </citation>
    <scope>NUCLEOTIDE SEQUENCE [LARGE SCALE GENOMIC DNA]</scope>
    <source>
        <strain evidence="6 7">NLAE-zl-C196</strain>
    </source>
</reference>
<protein>
    <submittedName>
        <fullName evidence="6">DNA-binding transcriptional regulator, LysR family</fullName>
    </submittedName>
</protein>
<dbReference type="PANTHER" id="PTHR30126">
    <property type="entry name" value="HTH-TYPE TRANSCRIPTIONAL REGULATOR"/>
    <property type="match status" value="1"/>
</dbReference>
<keyword evidence="3 6" id="KW-0238">DNA-binding</keyword>
<proteinExistence type="inferred from homology"/>
<dbReference type="InterPro" id="IPR000847">
    <property type="entry name" value="LysR_HTH_N"/>
</dbReference>
<dbReference type="Proteomes" id="UP000182121">
    <property type="component" value="Unassembled WGS sequence"/>
</dbReference>
<dbReference type="EMBL" id="FOIO01000059">
    <property type="protein sequence ID" value="SEU10532.1"/>
    <property type="molecule type" value="Genomic_DNA"/>
</dbReference>
<sequence length="301" mass="34554">MDLKYLNTFRTIIEEGSFSKAADKLNYTQSTITFQIGQLEQELSACLFEKIGRRMVLTKAGEHLIPYVDEVLDSVKKLHCFEQDLEACRGELLVGVGETLLCYKLPSILKEFHRQAPKARLFIRSMNCYDIRDELLKGTLDLGVFYETVGGFGTGLCTRSMGEYPVVLVASPQVKKSHPDFLTPDQEIPVPFIINEPNCIFRQMFESYLREKSIRLDHTIELWSIPTIKNLVKSDVGISFLPEFTVREELEQGELEIVRTDLGRPVLSAVCAYHRNKWVSPLMRLFMDLCEEVNYHERTGD</sequence>
<dbReference type="Gene3D" id="1.10.10.10">
    <property type="entry name" value="Winged helix-like DNA-binding domain superfamily/Winged helix DNA-binding domain"/>
    <property type="match status" value="1"/>
</dbReference>
<evidence type="ECO:0000313" key="7">
    <source>
        <dbReference type="Proteomes" id="UP000182121"/>
    </source>
</evidence>
<dbReference type="PRINTS" id="PR00039">
    <property type="entry name" value="HTHLYSR"/>
</dbReference>
<comment type="caution">
    <text evidence="6">The sequence shown here is derived from an EMBL/GenBank/DDBJ whole genome shotgun (WGS) entry which is preliminary data.</text>
</comment>
<dbReference type="Pfam" id="PF00126">
    <property type="entry name" value="HTH_1"/>
    <property type="match status" value="1"/>
</dbReference>
<evidence type="ECO:0000256" key="4">
    <source>
        <dbReference type="ARBA" id="ARBA00023163"/>
    </source>
</evidence>
<comment type="similarity">
    <text evidence="1">Belongs to the LysR transcriptional regulatory family.</text>
</comment>
<dbReference type="FunFam" id="1.10.10.10:FF:000001">
    <property type="entry name" value="LysR family transcriptional regulator"/>
    <property type="match status" value="1"/>
</dbReference>
<gene>
    <name evidence="6" type="ORF">SAMN05216521_105929</name>
</gene>